<accession>A0A381VV24</accession>
<proteinExistence type="predicted"/>
<evidence type="ECO:0000313" key="2">
    <source>
        <dbReference type="EMBL" id="SVA43413.1"/>
    </source>
</evidence>
<feature type="non-terminal residue" evidence="2">
    <location>
        <position position="53"/>
    </location>
</feature>
<sequence>MANTASVYFAARSTPLSEVPAWIRTGPFWGSGQRSMDAESYRNGLGARSGGPL</sequence>
<feature type="region of interest" description="Disordered" evidence="1">
    <location>
        <begin position="28"/>
        <end position="53"/>
    </location>
</feature>
<evidence type="ECO:0000256" key="1">
    <source>
        <dbReference type="SAM" id="MobiDB-lite"/>
    </source>
</evidence>
<reference evidence="2" key="1">
    <citation type="submission" date="2018-05" db="EMBL/GenBank/DDBJ databases">
        <authorList>
            <person name="Lanie J.A."/>
            <person name="Ng W.-L."/>
            <person name="Kazmierczak K.M."/>
            <person name="Andrzejewski T.M."/>
            <person name="Davidsen T.M."/>
            <person name="Wayne K.J."/>
            <person name="Tettelin H."/>
            <person name="Glass J.I."/>
            <person name="Rusch D."/>
            <person name="Podicherti R."/>
            <person name="Tsui H.-C.T."/>
            <person name="Winkler M.E."/>
        </authorList>
    </citation>
    <scope>NUCLEOTIDE SEQUENCE</scope>
</reference>
<protein>
    <submittedName>
        <fullName evidence="2">Uncharacterized protein</fullName>
    </submittedName>
</protein>
<gene>
    <name evidence="2" type="ORF">METZ01_LOCUS96267</name>
</gene>
<organism evidence="2">
    <name type="scientific">marine metagenome</name>
    <dbReference type="NCBI Taxonomy" id="408172"/>
    <lineage>
        <taxon>unclassified sequences</taxon>
        <taxon>metagenomes</taxon>
        <taxon>ecological metagenomes</taxon>
    </lineage>
</organism>
<name>A0A381VV24_9ZZZZ</name>
<dbReference type="AlphaFoldDB" id="A0A381VV24"/>
<dbReference type="EMBL" id="UINC01009691">
    <property type="protein sequence ID" value="SVA43413.1"/>
    <property type="molecule type" value="Genomic_DNA"/>
</dbReference>